<comment type="function">
    <text evidence="2">Catalyzes the post-translational formation of 4-hydroxyproline in -Xaa-Pro-Gly- sequences in collagens and other proteins.</text>
</comment>
<dbReference type="InterPro" id="IPR005123">
    <property type="entry name" value="Oxoglu/Fe-dep_dioxygenase_dom"/>
</dbReference>
<reference evidence="16" key="1">
    <citation type="submission" date="2025-08" db="UniProtKB">
        <authorList>
            <consortium name="RefSeq"/>
        </authorList>
    </citation>
    <scope>IDENTIFICATION</scope>
</reference>
<proteinExistence type="inferred from homology"/>
<sequence length="523" mass="60597">MPNVSSLIILLLLVQPYFSMEPDENEERYNKDYYSSSVQGLVRLLQVEQEFMEKFTIYANVLQEKVDNLNIYLDNLKRPNHYTHNEREKYVSNPLNAFGLIRRLNQDWPKWQNYTQKPLGLEQLNAMQNILSIAPESFDMNETLKAMHRIETTYDLQPKDIAKGLLQSQQFNSKLELRDCLALAHHKFEIEDFHRSLLWFQEVLNVNTNPSQEIIDELLGITFKDLALSISTRSIYMSNQSLSNESIHELVSRQFKDAKPKDLEDFIISKLKQCDKESFTGTNASRTPESDHSIGCQGFFPKSTNLFCLYNSTTNPFLKLAPLKMEEVSRDPYIVMYHEVLSDKEIEEMKGEIGEMGNGWTGVDDPKEIVARVFWSTEDSPFRARINQRISDMTGFKLEEFPALQLANFGVGGYFKPHHDYFTERLRKIDVNNTLGDRIASLIFYAGEVSQGGQTVFPDIKVVVEPKKGNALFWFNDFDDSSPDQRSLHSVCPVIVGSRWTITKWIHYDPQIFVKPCSQRLFK</sequence>
<dbReference type="GO" id="GO:0005506">
    <property type="term" value="F:iron ion binding"/>
    <property type="evidence" value="ECO:0007669"/>
    <property type="project" value="InterPro"/>
</dbReference>
<evidence type="ECO:0000256" key="10">
    <source>
        <dbReference type="ARBA" id="ARBA00023002"/>
    </source>
</evidence>
<dbReference type="Proteomes" id="UP001652628">
    <property type="component" value="Chromosome 3"/>
</dbReference>
<dbReference type="RefSeq" id="XP_016927001.4">
    <property type="nucleotide sequence ID" value="XM_017071512.4"/>
</dbReference>
<feature type="domain" description="Fe2OG dioxygenase" evidence="14">
    <location>
        <begin position="400"/>
        <end position="508"/>
    </location>
</feature>
<keyword evidence="9" id="KW-0223">Dioxygenase</keyword>
<protein>
    <recommendedName>
        <fullName evidence="5">procollagen-proline 4-dioxygenase</fullName>
        <ecNumber evidence="5">1.14.11.2</ecNumber>
    </recommendedName>
</protein>
<comment type="cofactor">
    <cofactor evidence="1">
        <name>L-ascorbate</name>
        <dbReference type="ChEBI" id="CHEBI:38290"/>
    </cofactor>
</comment>
<evidence type="ECO:0000256" key="5">
    <source>
        <dbReference type="ARBA" id="ARBA00012269"/>
    </source>
</evidence>
<comment type="similarity">
    <text evidence="4">Belongs to the P4HA family.</text>
</comment>
<organism evidence="15 16">
    <name type="scientific">Drosophila suzukii</name>
    <name type="common">Spotted-wing drosophila fruit fly</name>
    <dbReference type="NCBI Taxonomy" id="28584"/>
    <lineage>
        <taxon>Eukaryota</taxon>
        <taxon>Metazoa</taxon>
        <taxon>Ecdysozoa</taxon>
        <taxon>Arthropoda</taxon>
        <taxon>Hexapoda</taxon>
        <taxon>Insecta</taxon>
        <taxon>Pterygota</taxon>
        <taxon>Neoptera</taxon>
        <taxon>Endopterygota</taxon>
        <taxon>Diptera</taxon>
        <taxon>Brachycera</taxon>
        <taxon>Muscomorpha</taxon>
        <taxon>Ephydroidea</taxon>
        <taxon>Drosophilidae</taxon>
        <taxon>Drosophila</taxon>
        <taxon>Sophophora</taxon>
    </lineage>
</organism>
<evidence type="ECO:0000313" key="16">
    <source>
        <dbReference type="RefSeq" id="XP_016927001.4"/>
    </source>
</evidence>
<dbReference type="InterPro" id="IPR013547">
    <property type="entry name" value="P4H_N"/>
</dbReference>
<evidence type="ECO:0000256" key="3">
    <source>
        <dbReference type="ARBA" id="ARBA00004319"/>
    </source>
</evidence>
<dbReference type="InterPro" id="IPR011990">
    <property type="entry name" value="TPR-like_helical_dom_sf"/>
</dbReference>
<dbReference type="EC" id="1.14.11.2" evidence="5"/>
<dbReference type="InterPro" id="IPR045054">
    <property type="entry name" value="P4HA-like"/>
</dbReference>
<dbReference type="PANTHER" id="PTHR10869:SF216">
    <property type="entry name" value="PROCOLLAGEN-PROLINE 4-DIOXYGENASE"/>
    <property type="match status" value="1"/>
</dbReference>
<dbReference type="Gene3D" id="6.10.140.1460">
    <property type="match status" value="1"/>
</dbReference>
<evidence type="ECO:0000256" key="12">
    <source>
        <dbReference type="ARBA" id="ARBA00023180"/>
    </source>
</evidence>
<evidence type="ECO:0000259" key="14">
    <source>
        <dbReference type="PROSITE" id="PS51471"/>
    </source>
</evidence>
<dbReference type="Pfam" id="PF13640">
    <property type="entry name" value="2OG-FeII_Oxy_3"/>
    <property type="match status" value="1"/>
</dbReference>
<evidence type="ECO:0000256" key="13">
    <source>
        <dbReference type="SAM" id="SignalP"/>
    </source>
</evidence>
<keyword evidence="12" id="KW-0325">Glycoprotein</keyword>
<comment type="subcellular location">
    <subcellularLocation>
        <location evidence="3">Endoplasmic reticulum lumen</location>
    </subcellularLocation>
</comment>
<dbReference type="GO" id="GO:0031418">
    <property type="term" value="F:L-ascorbic acid binding"/>
    <property type="evidence" value="ECO:0007669"/>
    <property type="project" value="UniProtKB-KW"/>
</dbReference>
<dbReference type="InterPro" id="IPR044862">
    <property type="entry name" value="Pro_4_hyd_alph_FE2OG_OXY"/>
</dbReference>
<evidence type="ECO:0000256" key="6">
    <source>
        <dbReference type="ARBA" id="ARBA00022723"/>
    </source>
</evidence>
<evidence type="ECO:0000256" key="9">
    <source>
        <dbReference type="ARBA" id="ARBA00022964"/>
    </source>
</evidence>
<dbReference type="GO" id="GO:0005788">
    <property type="term" value="C:endoplasmic reticulum lumen"/>
    <property type="evidence" value="ECO:0007669"/>
    <property type="project" value="UniProtKB-SubCell"/>
</dbReference>
<dbReference type="InterPro" id="IPR006620">
    <property type="entry name" value="Pro_4_hyd_alph"/>
</dbReference>
<name>A0AB39Z1Z2_DROSZ</name>
<keyword evidence="13" id="KW-0732">Signal</keyword>
<evidence type="ECO:0000256" key="2">
    <source>
        <dbReference type="ARBA" id="ARBA00002035"/>
    </source>
</evidence>
<feature type="chain" id="PRO_5046450829" description="procollagen-proline 4-dioxygenase" evidence="13">
    <location>
        <begin position="20"/>
        <end position="523"/>
    </location>
</feature>
<keyword evidence="8" id="KW-0847">Vitamin C</keyword>
<keyword evidence="7" id="KW-0256">Endoplasmic reticulum</keyword>
<dbReference type="GeneID" id="108007758"/>
<dbReference type="Gene3D" id="1.25.40.10">
    <property type="entry name" value="Tetratricopeptide repeat domain"/>
    <property type="match status" value="1"/>
</dbReference>
<dbReference type="Pfam" id="PF08336">
    <property type="entry name" value="P4Ha_N"/>
    <property type="match status" value="1"/>
</dbReference>
<dbReference type="AlphaFoldDB" id="A0AB39Z1Z2"/>
<keyword evidence="10" id="KW-0560">Oxidoreductase</keyword>
<dbReference type="PANTHER" id="PTHR10869">
    <property type="entry name" value="PROLYL 4-HYDROXYLASE ALPHA SUBUNIT"/>
    <property type="match status" value="1"/>
</dbReference>
<dbReference type="SMART" id="SM00702">
    <property type="entry name" value="P4Hc"/>
    <property type="match status" value="1"/>
</dbReference>
<evidence type="ECO:0000313" key="15">
    <source>
        <dbReference type="Proteomes" id="UP001652628"/>
    </source>
</evidence>
<accession>A0AB39Z1Z2</accession>
<evidence type="ECO:0000256" key="1">
    <source>
        <dbReference type="ARBA" id="ARBA00001961"/>
    </source>
</evidence>
<dbReference type="PROSITE" id="PS51471">
    <property type="entry name" value="FE2OG_OXY"/>
    <property type="match status" value="1"/>
</dbReference>
<keyword evidence="15" id="KW-1185">Reference proteome</keyword>
<evidence type="ECO:0000256" key="11">
    <source>
        <dbReference type="ARBA" id="ARBA00023004"/>
    </source>
</evidence>
<evidence type="ECO:0000256" key="4">
    <source>
        <dbReference type="ARBA" id="ARBA00006511"/>
    </source>
</evidence>
<evidence type="ECO:0000256" key="8">
    <source>
        <dbReference type="ARBA" id="ARBA00022896"/>
    </source>
</evidence>
<gene>
    <name evidence="16" type="primary">LOC108007758</name>
</gene>
<keyword evidence="11" id="KW-0408">Iron</keyword>
<evidence type="ECO:0000256" key="7">
    <source>
        <dbReference type="ARBA" id="ARBA00022824"/>
    </source>
</evidence>
<dbReference type="GO" id="GO:0004656">
    <property type="term" value="F:procollagen-proline 4-dioxygenase activity"/>
    <property type="evidence" value="ECO:0007669"/>
    <property type="project" value="UniProtKB-EC"/>
</dbReference>
<feature type="signal peptide" evidence="13">
    <location>
        <begin position="1"/>
        <end position="19"/>
    </location>
</feature>
<keyword evidence="6" id="KW-0479">Metal-binding</keyword>
<dbReference type="Gene3D" id="2.60.120.620">
    <property type="entry name" value="q2cbj1_9rhob like domain"/>
    <property type="match status" value="1"/>
</dbReference>